<organism evidence="3 4">
    <name type="scientific">Thermococcus chitonophagus</name>
    <dbReference type="NCBI Taxonomy" id="54262"/>
    <lineage>
        <taxon>Archaea</taxon>
        <taxon>Methanobacteriati</taxon>
        <taxon>Methanobacteriota</taxon>
        <taxon>Thermococci</taxon>
        <taxon>Thermococcales</taxon>
        <taxon>Thermococcaceae</taxon>
        <taxon>Thermococcus</taxon>
    </lineage>
</organism>
<evidence type="ECO:0000313" key="4">
    <source>
        <dbReference type="Proteomes" id="UP000093069"/>
    </source>
</evidence>
<sequence length="430" mass="48633">MTMKNLYLPITVDHIARVEGKGGVEILIGDEGVKEVKLNIIEGPRFFEAITLGKKLDEALAIYPRICSFCSAAHKLTAVEAAEKAVGFTPREEIQKLREVLYIGDMIESHALHLYLLVLPDYLGYSSPLKMVDEYKKELETALRLKNVGSWIMDVLGARAIHQENVVLGGFGKLPGKETLEKMKEELKSILPLAEYTFELFAKLEQYEEVEGPITHLAVKPREDVYGIYGDYIKASDGEEFPSERYKEFIKEFVVEHSFAKHSHYKGKPFMVGAISRIVNNSNLLYGKARDLYEGHRDLLRATNPFANNLAQALELVYFTERAIDLIDDVLAKWPVKARDEVEIRDGFGVSTTEAPRGILVYALEVKNGKVSYADIITPTAFNLAMMEEHVRMMAEKHYNDDPEKLKLLAEMVVRAYDPCISCSVHVVRL</sequence>
<dbReference type="SUPFAM" id="SSF56762">
    <property type="entry name" value="HydB/Nqo4-like"/>
    <property type="match status" value="1"/>
</dbReference>
<feature type="binding site" evidence="2">
    <location>
        <position position="70"/>
    </location>
    <ligand>
        <name>Fe cation</name>
        <dbReference type="ChEBI" id="CHEBI:24875"/>
    </ligand>
</feature>
<dbReference type="GO" id="GO:0008901">
    <property type="term" value="F:ferredoxin hydrogenase activity"/>
    <property type="evidence" value="ECO:0007669"/>
    <property type="project" value="InterPro"/>
</dbReference>
<dbReference type="GO" id="GO:0016151">
    <property type="term" value="F:nickel cation binding"/>
    <property type="evidence" value="ECO:0007669"/>
    <property type="project" value="InterPro"/>
</dbReference>
<keyword evidence="1" id="KW-0560">Oxidoreductase</keyword>
<feature type="binding site" evidence="2">
    <location>
        <position position="426"/>
    </location>
    <ligand>
        <name>Mg(2+)</name>
        <dbReference type="ChEBI" id="CHEBI:18420"/>
    </ligand>
</feature>
<dbReference type="PANTHER" id="PTHR43600">
    <property type="entry name" value="COENZYME F420 HYDROGENASE, SUBUNIT ALPHA"/>
    <property type="match status" value="1"/>
</dbReference>
<feature type="binding site" evidence="2">
    <location>
        <position position="70"/>
    </location>
    <ligand>
        <name>Ni(2+)</name>
        <dbReference type="ChEBI" id="CHEBI:49786"/>
    </ligand>
</feature>
<keyword evidence="2" id="KW-0408">Iron</keyword>
<evidence type="ECO:0000313" key="3">
    <source>
        <dbReference type="EMBL" id="CUX77799.1"/>
    </source>
</evidence>
<keyword evidence="2" id="KW-0533">Nickel</keyword>
<dbReference type="PROSITE" id="PS00508">
    <property type="entry name" value="NI_HGENASE_L_2"/>
    <property type="match status" value="1"/>
</dbReference>
<dbReference type="Proteomes" id="UP000093069">
    <property type="component" value="Chromosome I"/>
</dbReference>
<comment type="cofactor">
    <cofactor evidence="2">
        <name>Fe cation</name>
        <dbReference type="ChEBI" id="CHEBI:24875"/>
    </cofactor>
</comment>
<dbReference type="PANTHER" id="PTHR43600:SF4">
    <property type="entry name" value="CYTOSOLIC NIFE-HYDROGENASE, ALPHA SUBUNIT"/>
    <property type="match status" value="1"/>
</dbReference>
<reference evidence="4" key="1">
    <citation type="submission" date="2016-01" db="EMBL/GenBank/DDBJ databases">
        <authorList>
            <person name="Vorgias C.E."/>
        </authorList>
    </citation>
    <scope>NUCLEOTIDE SEQUENCE [LARGE SCALE GENOMIC DNA]</scope>
</reference>
<feature type="binding site" evidence="2">
    <location>
        <position position="423"/>
    </location>
    <ligand>
        <name>Fe cation</name>
        <dbReference type="ChEBI" id="CHEBI:24875"/>
    </ligand>
</feature>
<dbReference type="InterPro" id="IPR001501">
    <property type="entry name" value="Ni-dep_hyd_lsu"/>
</dbReference>
<evidence type="ECO:0000256" key="1">
    <source>
        <dbReference type="ARBA" id="ARBA00023002"/>
    </source>
</evidence>
<dbReference type="InterPro" id="IPR018194">
    <property type="entry name" value="Ni-dep_hyd_lsu_Ni_BS"/>
</dbReference>
<dbReference type="KEGG" id="tch:CHITON_1020"/>
<dbReference type="EMBL" id="LN999010">
    <property type="protein sequence ID" value="CUX77799.1"/>
    <property type="molecule type" value="Genomic_DNA"/>
</dbReference>
<name>A0A160VSX7_9EURY</name>
<dbReference type="Gene3D" id="1.10.645.10">
    <property type="entry name" value="Cytochrome-c3 Hydrogenase, chain B"/>
    <property type="match status" value="1"/>
</dbReference>
<proteinExistence type="predicted"/>
<dbReference type="AlphaFoldDB" id="A0A160VSX7"/>
<dbReference type="NCBIfam" id="NF040832">
    <property type="entry name" value="sulfhyd_HydA"/>
    <property type="match status" value="1"/>
</dbReference>
<comment type="cofactor">
    <cofactor evidence="2">
        <name>Ni(2+)</name>
        <dbReference type="ChEBI" id="CHEBI:49786"/>
    </cofactor>
</comment>
<feature type="binding site" evidence="2">
    <location>
        <position position="376"/>
    </location>
    <ligand>
        <name>Mg(2+)</name>
        <dbReference type="ChEBI" id="CHEBI:18420"/>
    </ligand>
</feature>
<keyword evidence="2" id="KW-0479">Metal-binding</keyword>
<gene>
    <name evidence="3" type="ORF">CHITON_1020</name>
</gene>
<protein>
    <submittedName>
        <fullName evidence="3">Sulfhydrogenase II subunit a</fullName>
    </submittedName>
</protein>
<dbReference type="InterPro" id="IPR029014">
    <property type="entry name" value="NiFe-Hase_large"/>
</dbReference>
<dbReference type="InterPro" id="IPR054945">
    <property type="entry name" value="sulfhyd_HydA"/>
</dbReference>
<evidence type="ECO:0000256" key="2">
    <source>
        <dbReference type="PIRSR" id="PIRSR601501-1"/>
    </source>
</evidence>
<dbReference type="STRING" id="54262.CHITON_1020"/>
<feature type="binding site" evidence="2">
    <location>
        <position position="48"/>
    </location>
    <ligand>
        <name>Mg(2+)</name>
        <dbReference type="ChEBI" id="CHEBI:18420"/>
    </ligand>
</feature>
<dbReference type="Pfam" id="PF00374">
    <property type="entry name" value="NiFeSe_Hases"/>
    <property type="match status" value="2"/>
</dbReference>
<accession>A0A160VSX7</accession>
<keyword evidence="2" id="KW-0460">Magnesium</keyword>
<feature type="binding site" evidence="2">
    <location>
        <position position="420"/>
    </location>
    <ligand>
        <name>Ni(2+)</name>
        <dbReference type="ChEBI" id="CHEBI:49786"/>
    </ligand>
</feature>
<feature type="binding site" evidence="2">
    <location>
        <position position="67"/>
    </location>
    <ligand>
        <name>Ni(2+)</name>
        <dbReference type="ChEBI" id="CHEBI:49786"/>
    </ligand>
</feature>